<dbReference type="EMBL" id="SJPL01000002">
    <property type="protein sequence ID" value="TWT65500.1"/>
    <property type="molecule type" value="Genomic_DNA"/>
</dbReference>
<feature type="compositionally biased region" description="Polar residues" evidence="1">
    <location>
        <begin position="927"/>
        <end position="942"/>
    </location>
</feature>
<feature type="compositionally biased region" description="Low complexity" evidence="1">
    <location>
        <begin position="698"/>
        <end position="707"/>
    </location>
</feature>
<evidence type="ECO:0000256" key="2">
    <source>
        <dbReference type="SAM" id="Phobius"/>
    </source>
</evidence>
<keyword evidence="2" id="KW-0812">Transmembrane</keyword>
<feature type="compositionally biased region" description="Acidic residues" evidence="1">
    <location>
        <begin position="632"/>
        <end position="641"/>
    </location>
</feature>
<feature type="compositionally biased region" description="Basic and acidic residues" evidence="1">
    <location>
        <begin position="783"/>
        <end position="792"/>
    </location>
</feature>
<feature type="compositionally biased region" description="Low complexity" evidence="1">
    <location>
        <begin position="794"/>
        <end position="804"/>
    </location>
</feature>
<feature type="compositionally biased region" description="Acidic residues" evidence="1">
    <location>
        <begin position="727"/>
        <end position="739"/>
    </location>
</feature>
<dbReference type="Proteomes" id="UP000317238">
    <property type="component" value="Unassembled WGS sequence"/>
</dbReference>
<feature type="region of interest" description="Disordered" evidence="1">
    <location>
        <begin position="576"/>
        <end position="1089"/>
    </location>
</feature>
<evidence type="ECO:0000313" key="4">
    <source>
        <dbReference type="Proteomes" id="UP000317238"/>
    </source>
</evidence>
<protein>
    <submittedName>
        <fullName evidence="3">Uncharacterized protein</fullName>
    </submittedName>
</protein>
<keyword evidence="2" id="KW-1133">Transmembrane helix</keyword>
<feature type="compositionally biased region" description="Polar residues" evidence="1">
    <location>
        <begin position="997"/>
        <end position="1011"/>
    </location>
</feature>
<feature type="compositionally biased region" description="Low complexity" evidence="1">
    <location>
        <begin position="617"/>
        <end position="631"/>
    </location>
</feature>
<feature type="compositionally biased region" description="Low complexity" evidence="1">
    <location>
        <begin position="943"/>
        <end position="957"/>
    </location>
</feature>
<feature type="compositionally biased region" description="Polar residues" evidence="1">
    <location>
        <begin position="1050"/>
        <end position="1062"/>
    </location>
</feature>
<feature type="compositionally biased region" description="Gly residues" evidence="1">
    <location>
        <begin position="642"/>
        <end position="657"/>
    </location>
</feature>
<feature type="transmembrane region" description="Helical" evidence="2">
    <location>
        <begin position="200"/>
        <end position="217"/>
    </location>
</feature>
<feature type="compositionally biased region" description="Basic and acidic residues" evidence="1">
    <location>
        <begin position="1170"/>
        <end position="1184"/>
    </location>
</feature>
<name>A0A5C5XRI2_9PLAN</name>
<feature type="compositionally biased region" description="Low complexity" evidence="1">
    <location>
        <begin position="1018"/>
        <end position="1044"/>
    </location>
</feature>
<feature type="transmembrane region" description="Helical" evidence="2">
    <location>
        <begin position="103"/>
        <end position="122"/>
    </location>
</feature>
<proteinExistence type="predicted"/>
<gene>
    <name evidence="3" type="ORF">Pan14r_50460</name>
</gene>
<accession>A0A5C5XRI2</accession>
<dbReference type="AlphaFoldDB" id="A0A5C5XRI2"/>
<evidence type="ECO:0000313" key="3">
    <source>
        <dbReference type="EMBL" id="TWT65500.1"/>
    </source>
</evidence>
<feature type="transmembrane region" description="Helical" evidence="2">
    <location>
        <begin position="73"/>
        <end position="91"/>
    </location>
</feature>
<keyword evidence="2" id="KW-0472">Membrane</keyword>
<organism evidence="3 4">
    <name type="scientific">Crateriforma conspicua</name>
    <dbReference type="NCBI Taxonomy" id="2527996"/>
    <lineage>
        <taxon>Bacteria</taxon>
        <taxon>Pseudomonadati</taxon>
        <taxon>Planctomycetota</taxon>
        <taxon>Planctomycetia</taxon>
        <taxon>Planctomycetales</taxon>
        <taxon>Planctomycetaceae</taxon>
        <taxon>Crateriforma</taxon>
    </lineage>
</organism>
<sequence>MRWSGRRAYDQWCRIAATFVTPEINPPLFLPSRMTRTPSNALGSSAGTGGMPASEIVDRWIGDVRAALWRTDATRCVLAVVLWGVGVWLTWLVVDHWVADTGVAGRFFFWILGIAGTAFWLYRRGFPLWSQQIDPAYAAAAIERDHPQLRQALTSYITLRREGDAKGIRASVIRGLAVRSATVLQKVDALPSEVTGLLRFWLLALAAVLAVLVYWAASPKSSWQSTQRLLLPWSDIQRPTRVRIGQVFPADETVMVGRPVAIRVDLSGLGDDDTVVCHIHQGESRQSLPMRLSEEPAESGTQRFETVVVLPPGRSQHADYRIDAGDASTRAYRLTPRDVPVVSLESVELSPPEYTGMDSSRQSSGPIRAVDGTKVRIQVRANRPLRKAVVETNPASVGDRVVATGRSFAMKPADSAEDDRTWETEFVLRRSDTDTNPTSYRVRIWDQDDQSNPDPIVYPIECVADLKPDVTIVVPTQSPKEIPLDAQQVIEVHASDPDFGLNQVRLQIDVNGRPIPPRVLWQAPRTSESMHPSMAGKTGNQIAEFAVRADRMRLNAGDIVRVRAIATDNRYSVTDDQIRPNENVTGPVELRWVEPEPRSDNTPAGNDGMSRPESSGDESSSAQSDASSGGDESSDETEGGGDTDGANEGGDGQGAGDQEGQDSSGTNGGGASQAGEGAQSDRSGDGEPQDGSGDGGDDSSAQDSGEGNSADERSRGDSSGGNRSDNAGDDSDGTSESDPGESSAGNSGGAADPESGQADADQRGSGGDQNADQDSQAGAGQGTDRDQARDEAPGDSSDADGAAASDRESDNGEPSDAPEGSDSGGRSPNLEGQRAGGQPDPDATPDTPPSHDGDAFERIQEFLKQNQDSGGSADQSKSQTDQNDPSSPNQGAGGSKQQGEESTTTRDATEESSGASPSNEPGDESTSEVSSDQESPQTGTADSGQSPNNPSSGSQGPTAGDESTGGAATQTSGDETDAAPDAGTDGTSAPQDAGTAESKSPENNSTESNPAGQGDGDGPSMPGDPGSPTDAAGSPSPSGAGESSDANDEAGTQGTASSNSGRDSATSATSDTASPPATPPDPVDLDYAKQATDLVLDYLERTKDQPDKELLQQLNWTADDLERFRQRWAQMRDMADQAGQPGPSDEFEDALRSLGLRQSDTVRSGGRQDGVIDRGLRDAGERSRPPAAFREAFEAFRRGVGRSGAGR</sequence>
<comment type="caution">
    <text evidence="3">The sequence shown here is derived from an EMBL/GenBank/DDBJ whole genome shotgun (WGS) entry which is preliminary data.</text>
</comment>
<feature type="compositionally biased region" description="Low complexity" evidence="1">
    <location>
        <begin position="1063"/>
        <end position="1075"/>
    </location>
</feature>
<feature type="compositionally biased region" description="Polar residues" evidence="1">
    <location>
        <begin position="863"/>
        <end position="890"/>
    </location>
</feature>
<keyword evidence="4" id="KW-1185">Reference proteome</keyword>
<feature type="compositionally biased region" description="Low complexity" evidence="1">
    <location>
        <begin position="742"/>
        <end position="751"/>
    </location>
</feature>
<feature type="compositionally biased region" description="Polar residues" evidence="1">
    <location>
        <begin position="768"/>
        <end position="778"/>
    </location>
</feature>
<evidence type="ECO:0000256" key="1">
    <source>
        <dbReference type="SAM" id="MobiDB-lite"/>
    </source>
</evidence>
<feature type="compositionally biased region" description="Polar residues" evidence="1">
    <location>
        <begin position="910"/>
        <end position="919"/>
    </location>
</feature>
<feature type="compositionally biased region" description="Basic and acidic residues" evidence="1">
    <location>
        <begin position="849"/>
        <end position="861"/>
    </location>
</feature>
<feature type="region of interest" description="Disordered" evidence="1">
    <location>
        <begin position="1156"/>
        <end position="1190"/>
    </location>
</feature>
<reference evidence="3 4" key="1">
    <citation type="submission" date="2019-02" db="EMBL/GenBank/DDBJ databases">
        <title>Deep-cultivation of Planctomycetes and their phenomic and genomic characterization uncovers novel biology.</title>
        <authorList>
            <person name="Wiegand S."/>
            <person name="Jogler M."/>
            <person name="Boedeker C."/>
            <person name="Pinto D."/>
            <person name="Vollmers J."/>
            <person name="Rivas-Marin E."/>
            <person name="Kohn T."/>
            <person name="Peeters S.H."/>
            <person name="Heuer A."/>
            <person name="Rast P."/>
            <person name="Oberbeckmann S."/>
            <person name="Bunk B."/>
            <person name="Jeske O."/>
            <person name="Meyerdierks A."/>
            <person name="Storesund J.E."/>
            <person name="Kallscheuer N."/>
            <person name="Luecker S."/>
            <person name="Lage O.M."/>
            <person name="Pohl T."/>
            <person name="Merkel B.J."/>
            <person name="Hornburger P."/>
            <person name="Mueller R.-W."/>
            <person name="Bruemmer F."/>
            <person name="Labrenz M."/>
            <person name="Spormann A.M."/>
            <person name="Op Den Camp H."/>
            <person name="Overmann J."/>
            <person name="Amann R."/>
            <person name="Jetten M.S.M."/>
            <person name="Mascher T."/>
            <person name="Medema M.H."/>
            <person name="Devos D.P."/>
            <person name="Kaster A.-K."/>
            <person name="Ovreas L."/>
            <person name="Rohde M."/>
            <person name="Galperin M.Y."/>
            <person name="Jogler C."/>
        </authorList>
    </citation>
    <scope>NUCLEOTIDE SEQUENCE [LARGE SCALE GENOMIC DNA]</scope>
    <source>
        <strain evidence="3 4">Pan14r</strain>
    </source>
</reference>